<dbReference type="InterPro" id="IPR026990">
    <property type="entry name" value="TnpW"/>
</dbReference>
<reference evidence="1" key="1">
    <citation type="submission" date="2024-07" db="EMBL/GenBank/DDBJ databases">
        <title>Halotolerant mesophilic bacterium Ornithinibacillus sp. 4-3, sp. nov., isolated from soil.</title>
        <authorList>
            <person name="Sidarenka A.V."/>
            <person name="Guliayeva D.E."/>
            <person name="Leanovich S.I."/>
            <person name="Hileuskaya K.S."/>
            <person name="Akhremchuk A.E."/>
            <person name="Sikolenko M.A."/>
            <person name="Valentovich L.N."/>
        </authorList>
    </citation>
    <scope>NUCLEOTIDE SEQUENCE</scope>
    <source>
        <strain evidence="1">4-3</strain>
    </source>
</reference>
<sequence>MSEHTSMRFIERQIDKITYLIEVKESKTAQETVYQKLKRRIENEAKQASHQAIYCVNHSENKSTSSS</sequence>
<proteinExistence type="predicted"/>
<name>A0AB39HHA9_9BACI</name>
<dbReference type="EMBL" id="CP162599">
    <property type="protein sequence ID" value="XDK31591.1"/>
    <property type="molecule type" value="Genomic_DNA"/>
</dbReference>
<dbReference type="Pfam" id="PF14202">
    <property type="entry name" value="TnpW"/>
    <property type="match status" value="1"/>
</dbReference>
<accession>A0AB39HHA9</accession>
<dbReference type="RefSeq" id="WP_368652317.1">
    <property type="nucleotide sequence ID" value="NZ_CP162599.1"/>
</dbReference>
<gene>
    <name evidence="1" type="ORF">AB4Y30_11195</name>
</gene>
<organism evidence="1">
    <name type="scientific">Ornithinibacillus sp. 4-3</name>
    <dbReference type="NCBI Taxonomy" id="3231488"/>
    <lineage>
        <taxon>Bacteria</taxon>
        <taxon>Bacillati</taxon>
        <taxon>Bacillota</taxon>
        <taxon>Bacilli</taxon>
        <taxon>Bacillales</taxon>
        <taxon>Bacillaceae</taxon>
        <taxon>Ornithinibacillus</taxon>
    </lineage>
</organism>
<protein>
    <submittedName>
        <fullName evidence="1">Uncharacterized protein</fullName>
    </submittedName>
</protein>
<evidence type="ECO:0000313" key="1">
    <source>
        <dbReference type="EMBL" id="XDK31591.1"/>
    </source>
</evidence>
<dbReference type="AlphaFoldDB" id="A0AB39HHA9"/>